<dbReference type="InterPro" id="IPR003959">
    <property type="entry name" value="ATPase_AAA_core"/>
</dbReference>
<dbReference type="Pfam" id="PF00004">
    <property type="entry name" value="AAA"/>
    <property type="match status" value="1"/>
</dbReference>
<protein>
    <recommendedName>
        <fullName evidence="1">ATPase AAA-type core domain-containing protein</fullName>
    </recommendedName>
</protein>
<dbReference type="GO" id="GO:0016887">
    <property type="term" value="F:ATP hydrolysis activity"/>
    <property type="evidence" value="ECO:0007669"/>
    <property type="project" value="InterPro"/>
</dbReference>
<reference evidence="2" key="1">
    <citation type="submission" date="2020-06" db="EMBL/GenBank/DDBJ databases">
        <title>Lateral gene transfer of anion-conducting channel rhodopsins between green algae and giant viruses.</title>
        <authorList>
            <person name="Rozenberg A."/>
            <person name="Oppermann J."/>
            <person name="Wietek J."/>
            <person name="Fernandez Lahore R.G."/>
            <person name="Sandaa R.-A."/>
            <person name="Bratbak G."/>
            <person name="Hegemann P."/>
            <person name="Beja O."/>
        </authorList>
    </citation>
    <scope>NUCLEOTIDE SEQUENCE</scope>
    <source>
        <strain evidence="2">01B</strain>
    </source>
</reference>
<gene>
    <name evidence="2" type="ORF">HWQ62_00069</name>
</gene>
<organism evidence="2 3">
    <name type="scientific">Pyramimonas orientalis virus 01B</name>
    <dbReference type="NCBI Taxonomy" id="3134525"/>
    <lineage>
        <taxon>Viruses</taxon>
        <taxon>Varidnaviria</taxon>
        <taxon>Bamfordvirae</taxon>
        <taxon>Nucleocytoviricota</taxon>
        <taxon>Megaviricetes</taxon>
        <taxon>Imitervirales</taxon>
        <taxon>Allomimiviridae</taxon>
        <taxon>Heliosvirus</taxon>
        <taxon>Heliosvirus raunefjordenense</taxon>
    </lineage>
</organism>
<evidence type="ECO:0000313" key="3">
    <source>
        <dbReference type="Proteomes" id="UP001162120"/>
    </source>
</evidence>
<accession>A0A7M3UNF5</accession>
<dbReference type="GO" id="GO:0005524">
    <property type="term" value="F:ATP binding"/>
    <property type="evidence" value="ECO:0007669"/>
    <property type="project" value="InterPro"/>
</dbReference>
<dbReference type="Proteomes" id="UP001162120">
    <property type="component" value="Segment"/>
</dbReference>
<feature type="domain" description="ATPase AAA-type core" evidence="1">
    <location>
        <begin position="28"/>
        <end position="98"/>
    </location>
</feature>
<keyword evidence="3" id="KW-1185">Reference proteome</keyword>
<evidence type="ECO:0000313" key="2">
    <source>
        <dbReference type="EMBL" id="QOI90206.1"/>
    </source>
</evidence>
<name>A0A7M3UNF5_9VIRU</name>
<dbReference type="EMBL" id="MT663534">
    <property type="protein sequence ID" value="QOI90206.1"/>
    <property type="molecule type" value="Genomic_DNA"/>
</dbReference>
<dbReference type="Gene3D" id="3.40.50.300">
    <property type="entry name" value="P-loop containing nucleotide triphosphate hydrolases"/>
    <property type="match status" value="1"/>
</dbReference>
<sequence>MNFSDFKCNFKQLNEFKDLMKKPEPCTIMIVGDNGTGKTSFFEMLQNENKYDILLINDTNFTEQIIQNFIQCKTITSFFSKLQKVVFIDDVDVITNISKQTLTFLSSCKNKCKIILTVKSKEEKKVYNTWKKLIEHRIKLNKIDYKECFQVLLKLFEDRDDIDHSKLLGLIKAQNCNIYNIKMLIDNVTYKNNDISVLDSTMDIFHQNVYNIVDDIYNKQLQSSYLNSLCSKDNYVISSMVHENLTNLKLDIDSYLDVYEVLSYCDLVDKHIYISCGWGVNLDLLNIYRFTNLNNILYKNKAKPFTISFTQQFTKLSSQMNIKKKLHSFVNSIYTTNTFDLLYHLQVKDYQYAGEDKIIKDLVTKFKKDFNL</sequence>
<dbReference type="InterPro" id="IPR027417">
    <property type="entry name" value="P-loop_NTPase"/>
</dbReference>
<evidence type="ECO:0000259" key="1">
    <source>
        <dbReference type="Pfam" id="PF00004"/>
    </source>
</evidence>
<dbReference type="SUPFAM" id="SSF52540">
    <property type="entry name" value="P-loop containing nucleoside triphosphate hydrolases"/>
    <property type="match status" value="1"/>
</dbReference>
<proteinExistence type="predicted"/>